<gene>
    <name evidence="2" type="ORF">CEUSTIGMA_g7684.t1</name>
</gene>
<accession>A0A250XB11</accession>
<dbReference type="Proteomes" id="UP000232323">
    <property type="component" value="Unassembled WGS sequence"/>
</dbReference>
<dbReference type="InterPro" id="IPR048469">
    <property type="entry name" value="YchJ-like_M"/>
</dbReference>
<keyword evidence="3" id="KW-1185">Reference proteome</keyword>
<evidence type="ECO:0000259" key="1">
    <source>
        <dbReference type="Pfam" id="PF17775"/>
    </source>
</evidence>
<comment type="caution">
    <text evidence="2">The sequence shown here is derived from an EMBL/GenBank/DDBJ whole genome shotgun (WGS) entry which is preliminary data.</text>
</comment>
<dbReference type="Pfam" id="PF17775">
    <property type="entry name" value="YchJ_M-like"/>
    <property type="match status" value="1"/>
</dbReference>
<dbReference type="SUPFAM" id="SSF54427">
    <property type="entry name" value="NTF2-like"/>
    <property type="match status" value="1"/>
</dbReference>
<dbReference type="InterPro" id="IPR032710">
    <property type="entry name" value="NTF2-like_dom_sf"/>
</dbReference>
<dbReference type="AlphaFoldDB" id="A0A250XB11"/>
<feature type="domain" description="YchJ-like middle NTF2-like" evidence="1">
    <location>
        <begin position="84"/>
        <end position="217"/>
    </location>
</feature>
<dbReference type="Gene3D" id="3.10.450.50">
    <property type="match status" value="1"/>
</dbReference>
<sequence length="247" mass="27895">MNTSPHRHINAFKSGGQSFLSLNARERLHAAKQIQTRIRVQPLRAFKGFGKSDPTKNRCPCDSQADYSDCCQKLHKVQQLRSDSPEQLLRARFSAYVKKDWKYIVLTTHSKNEARRGSTAEGGKINSTFEQDVKVSMSWGDYSKLEVSKVEHLKDAAVDSTKEEGPAGSRREGAQAAVEFQYKMKQLFELKTGQKIKDPPCQDMTERAVFEVEEGDWKLLESHSNWDRSALQPHATADSVQPSLSPP</sequence>
<protein>
    <recommendedName>
        <fullName evidence="1">YchJ-like middle NTF2-like domain-containing protein</fullName>
    </recommendedName>
</protein>
<evidence type="ECO:0000313" key="2">
    <source>
        <dbReference type="EMBL" id="GAX80246.1"/>
    </source>
</evidence>
<organism evidence="2 3">
    <name type="scientific">Chlamydomonas eustigma</name>
    <dbReference type="NCBI Taxonomy" id="1157962"/>
    <lineage>
        <taxon>Eukaryota</taxon>
        <taxon>Viridiplantae</taxon>
        <taxon>Chlorophyta</taxon>
        <taxon>core chlorophytes</taxon>
        <taxon>Chlorophyceae</taxon>
        <taxon>CS clade</taxon>
        <taxon>Chlamydomonadales</taxon>
        <taxon>Chlamydomonadaceae</taxon>
        <taxon>Chlamydomonas</taxon>
    </lineage>
</organism>
<proteinExistence type="predicted"/>
<dbReference type="EMBL" id="BEGY01000050">
    <property type="protein sequence ID" value="GAX80246.1"/>
    <property type="molecule type" value="Genomic_DNA"/>
</dbReference>
<name>A0A250XB11_9CHLO</name>
<evidence type="ECO:0000313" key="3">
    <source>
        <dbReference type="Proteomes" id="UP000232323"/>
    </source>
</evidence>
<dbReference type="OrthoDB" id="539593at2759"/>
<reference evidence="2 3" key="1">
    <citation type="submission" date="2017-08" db="EMBL/GenBank/DDBJ databases">
        <title>Acidophilic green algal genome provides insights into adaptation to an acidic environment.</title>
        <authorList>
            <person name="Hirooka S."/>
            <person name="Hirose Y."/>
            <person name="Kanesaki Y."/>
            <person name="Higuchi S."/>
            <person name="Fujiwara T."/>
            <person name="Onuma R."/>
            <person name="Era A."/>
            <person name="Ohbayashi R."/>
            <person name="Uzuka A."/>
            <person name="Nozaki H."/>
            <person name="Yoshikawa H."/>
            <person name="Miyagishima S.Y."/>
        </authorList>
    </citation>
    <scope>NUCLEOTIDE SEQUENCE [LARGE SCALE GENOMIC DNA]</scope>
    <source>
        <strain evidence="2 3">NIES-2499</strain>
    </source>
</reference>